<proteinExistence type="predicted"/>
<dbReference type="EMBL" id="PNCJ01000005">
    <property type="protein sequence ID" value="TMP39538.1"/>
    <property type="molecule type" value="Genomic_DNA"/>
</dbReference>
<dbReference type="Proteomes" id="UP000306719">
    <property type="component" value="Unassembled WGS sequence"/>
</dbReference>
<reference evidence="3" key="2">
    <citation type="submission" date="2019-06" db="EMBL/GenBank/DDBJ databases">
        <title>Co-occurence of chitin degradation, pigmentation and bioactivity in marine Pseudoalteromonas.</title>
        <authorList>
            <person name="Sonnenschein E.C."/>
            <person name="Bech P.K."/>
        </authorList>
    </citation>
    <scope>NUCLEOTIDE SEQUENCE [LARGE SCALE GENOMIC DNA]</scope>
    <source>
        <strain evidence="3">S2599</strain>
    </source>
</reference>
<reference evidence="2 3" key="1">
    <citation type="submission" date="2018-01" db="EMBL/GenBank/DDBJ databases">
        <authorList>
            <person name="Paulsen S."/>
            <person name="Gram L.K."/>
        </authorList>
    </citation>
    <scope>NUCLEOTIDE SEQUENCE [LARGE SCALE GENOMIC DNA]</scope>
    <source>
        <strain evidence="2 3">S2599</strain>
    </source>
</reference>
<accession>A0A5S3X662</accession>
<feature type="region of interest" description="Disordered" evidence="1">
    <location>
        <begin position="1"/>
        <end position="27"/>
    </location>
</feature>
<feature type="compositionally biased region" description="Basic residues" evidence="1">
    <location>
        <begin position="1"/>
        <end position="11"/>
    </location>
</feature>
<organism evidence="2 3">
    <name type="scientific">Pseudoalteromonas rubra</name>
    <dbReference type="NCBI Taxonomy" id="43658"/>
    <lineage>
        <taxon>Bacteria</taxon>
        <taxon>Pseudomonadati</taxon>
        <taxon>Pseudomonadota</taxon>
        <taxon>Gammaproteobacteria</taxon>
        <taxon>Alteromonadales</taxon>
        <taxon>Pseudoalteromonadaceae</taxon>
        <taxon>Pseudoalteromonas</taxon>
    </lineage>
</organism>
<evidence type="ECO:0000313" key="3">
    <source>
        <dbReference type="Proteomes" id="UP000306719"/>
    </source>
</evidence>
<evidence type="ECO:0000313" key="2">
    <source>
        <dbReference type="EMBL" id="TMP39538.1"/>
    </source>
</evidence>
<evidence type="ECO:0000256" key="1">
    <source>
        <dbReference type="SAM" id="MobiDB-lite"/>
    </source>
</evidence>
<name>A0A5S3X662_9GAMM</name>
<comment type="caution">
    <text evidence="2">The sequence shown here is derived from an EMBL/GenBank/DDBJ whole genome shotgun (WGS) entry which is preliminary data.</text>
</comment>
<protein>
    <submittedName>
        <fullName evidence="2">Uncharacterized protein</fullName>
    </submittedName>
</protein>
<gene>
    <name evidence="2" type="ORF">CWB98_02820</name>
</gene>
<sequence length="75" mass="8128">MKLTLNKKKLKGLTADEKSLPNNMTPKVAGGYPTDFAPLCGPTMQPHCNTAVFYGCPTNGNCYSNEFMNCPDPSI</sequence>
<dbReference type="AlphaFoldDB" id="A0A5S3X662"/>
<dbReference type="RefSeq" id="WP_054017432.1">
    <property type="nucleotide sequence ID" value="NZ_PNCJ01000005.1"/>
</dbReference>
<dbReference type="OrthoDB" id="6305786at2"/>